<dbReference type="PANTHER" id="PTHR30469">
    <property type="entry name" value="MULTIDRUG RESISTANCE PROTEIN MDTA"/>
    <property type="match status" value="1"/>
</dbReference>
<comment type="caution">
    <text evidence="2">The sequence shown here is derived from an EMBL/GenBank/DDBJ whole genome shotgun (WGS) entry which is preliminary data.</text>
</comment>
<protein>
    <submittedName>
        <fullName evidence="2">Multidrug resistance protein MdtA</fullName>
    </submittedName>
</protein>
<dbReference type="EMBL" id="VSSQ01081587">
    <property type="protein sequence ID" value="MPN30464.1"/>
    <property type="molecule type" value="Genomic_DNA"/>
</dbReference>
<dbReference type="AlphaFoldDB" id="A0A645H293"/>
<dbReference type="InterPro" id="IPR058627">
    <property type="entry name" value="MdtA-like_C"/>
</dbReference>
<reference evidence="2" key="1">
    <citation type="submission" date="2019-08" db="EMBL/GenBank/DDBJ databases">
        <authorList>
            <person name="Kucharzyk K."/>
            <person name="Murdoch R.W."/>
            <person name="Higgins S."/>
            <person name="Loffler F."/>
        </authorList>
    </citation>
    <scope>NUCLEOTIDE SEQUENCE</scope>
</reference>
<dbReference type="Pfam" id="PF25967">
    <property type="entry name" value="RND-MFP_C"/>
    <property type="match status" value="1"/>
</dbReference>
<feature type="domain" description="Multidrug resistance protein MdtA-like C-terminal permuted SH3" evidence="1">
    <location>
        <begin position="33"/>
        <end position="96"/>
    </location>
</feature>
<evidence type="ECO:0000259" key="1">
    <source>
        <dbReference type="Pfam" id="PF25967"/>
    </source>
</evidence>
<evidence type="ECO:0000313" key="2">
    <source>
        <dbReference type="EMBL" id="MPN30464.1"/>
    </source>
</evidence>
<dbReference type="GO" id="GO:1990281">
    <property type="term" value="C:efflux pump complex"/>
    <property type="evidence" value="ECO:0007669"/>
    <property type="project" value="TreeGrafter"/>
</dbReference>
<name>A0A645H293_9ZZZZ</name>
<dbReference type="GO" id="GO:0015562">
    <property type="term" value="F:efflux transmembrane transporter activity"/>
    <property type="evidence" value="ECO:0007669"/>
    <property type="project" value="TreeGrafter"/>
</dbReference>
<gene>
    <name evidence="2" type="primary">mdtA_80</name>
    <name evidence="2" type="ORF">SDC9_177935</name>
</gene>
<dbReference type="Gene3D" id="2.40.420.20">
    <property type="match status" value="1"/>
</dbReference>
<organism evidence="2">
    <name type="scientific">bioreactor metagenome</name>
    <dbReference type="NCBI Taxonomy" id="1076179"/>
    <lineage>
        <taxon>unclassified sequences</taxon>
        <taxon>metagenomes</taxon>
        <taxon>ecological metagenomes</taxon>
    </lineage>
</organism>
<proteinExistence type="predicted"/>
<accession>A0A645H293</accession>
<sequence>MATYAVTVNVPNPTLIKTAMTATADIILFTMDDAIAIPKSALQAGGETADQKMVYVVNARNGLEERIVSIGKSTETMVVIVSGLNEGETVVTTKIGKFQ</sequence>